<comment type="function">
    <text evidence="6">The electron transfer flavoprotein serves as a specific electron acceptor for other dehydrogenases. It transfers the electrons to the main respiratory chain via ETF-ubiquinone oxidoreductase (ETF dehydrogenase).</text>
</comment>
<proteinExistence type="inferred from homology"/>
<evidence type="ECO:0000313" key="8">
    <source>
        <dbReference type="EMBL" id="QTX03787.1"/>
    </source>
</evidence>
<evidence type="ECO:0000256" key="3">
    <source>
        <dbReference type="ARBA" id="ARBA00011355"/>
    </source>
</evidence>
<dbReference type="Gene3D" id="3.40.50.620">
    <property type="entry name" value="HUPs"/>
    <property type="match status" value="1"/>
</dbReference>
<dbReference type="Pfam" id="PF01012">
    <property type="entry name" value="ETF"/>
    <property type="match status" value="1"/>
</dbReference>
<evidence type="ECO:0000256" key="4">
    <source>
        <dbReference type="ARBA" id="ARBA00022448"/>
    </source>
</evidence>
<dbReference type="GO" id="GO:0009055">
    <property type="term" value="F:electron transfer activity"/>
    <property type="evidence" value="ECO:0007669"/>
    <property type="project" value="InterPro"/>
</dbReference>
<dbReference type="SUPFAM" id="SSF52402">
    <property type="entry name" value="Adenine nucleotide alpha hydrolases-like"/>
    <property type="match status" value="1"/>
</dbReference>
<evidence type="ECO:0000256" key="1">
    <source>
        <dbReference type="ARBA" id="ARBA00001974"/>
    </source>
</evidence>
<dbReference type="RefSeq" id="WP_210896729.1">
    <property type="nucleotide sequence ID" value="NZ_CP071696.1"/>
</dbReference>
<evidence type="ECO:0000256" key="6">
    <source>
        <dbReference type="ARBA" id="ARBA00025649"/>
    </source>
</evidence>
<organism evidence="8 9">
    <name type="scientific">Agromyces archimandritae</name>
    <dbReference type="NCBI Taxonomy" id="2781962"/>
    <lineage>
        <taxon>Bacteria</taxon>
        <taxon>Bacillati</taxon>
        <taxon>Actinomycetota</taxon>
        <taxon>Actinomycetes</taxon>
        <taxon>Micrococcales</taxon>
        <taxon>Microbacteriaceae</taxon>
        <taxon>Agromyces</taxon>
    </lineage>
</organism>
<comment type="cofactor">
    <cofactor evidence="1">
        <name>FAD</name>
        <dbReference type="ChEBI" id="CHEBI:57692"/>
    </cofactor>
</comment>
<dbReference type="InterPro" id="IPR012255">
    <property type="entry name" value="ETF_b"/>
</dbReference>
<comment type="subunit">
    <text evidence="3">Heterodimer of an alpha and a beta subunit.</text>
</comment>
<gene>
    <name evidence="8" type="ORF">G127AT_10685</name>
</gene>
<dbReference type="GO" id="GO:0005829">
    <property type="term" value="C:cytosol"/>
    <property type="evidence" value="ECO:0007669"/>
    <property type="project" value="TreeGrafter"/>
</dbReference>
<keyword evidence="9" id="KW-1185">Reference proteome</keyword>
<feature type="domain" description="Electron transfer flavoprotein alpha/beta-subunit N-terminal" evidence="7">
    <location>
        <begin position="23"/>
        <end position="213"/>
    </location>
</feature>
<comment type="similarity">
    <text evidence="2">Belongs to the ETF beta-subunit/FixA family.</text>
</comment>
<evidence type="ECO:0000256" key="5">
    <source>
        <dbReference type="ARBA" id="ARBA00022982"/>
    </source>
</evidence>
<keyword evidence="4" id="KW-0813">Transport</keyword>
<dbReference type="PIRSF" id="PIRSF000090">
    <property type="entry name" value="Beta-ETF"/>
    <property type="match status" value="1"/>
</dbReference>
<dbReference type="Proteomes" id="UP000671914">
    <property type="component" value="Chromosome"/>
</dbReference>
<evidence type="ECO:0000256" key="2">
    <source>
        <dbReference type="ARBA" id="ARBA00007557"/>
    </source>
</evidence>
<keyword evidence="5" id="KW-0249">Electron transport</keyword>
<dbReference type="PANTHER" id="PTHR21294:SF8">
    <property type="entry name" value="ELECTRON TRANSFER FLAVOPROTEIN SUBUNIT BETA"/>
    <property type="match status" value="1"/>
</dbReference>
<sequence>MRILVLVKDVPDTYGARALHLETGLAEREAGERVIDEIDERALELALRHRDEHPGTEVVALAMGPAAAASSLRRALAMGAGRAVHVVDEALLGADLGLTAETLARAIDRIGAELVIAGDRSTDGGGGVVPAMIAEHLGIAQLTGLDSVEIGDGRVDGVRATEYGAVAAGAELPAIVSVTEKLPDARLASFKGIMAAKKQTIETLDLAELGIDADDHASARSIMIAVAPRPPRAAGVKIIDEGDAGERLAEFLAAERLA</sequence>
<name>A0A975IMQ9_9MICO</name>
<accession>A0A975IMQ9</accession>
<dbReference type="InterPro" id="IPR014729">
    <property type="entry name" value="Rossmann-like_a/b/a_fold"/>
</dbReference>
<dbReference type="PANTHER" id="PTHR21294">
    <property type="entry name" value="ELECTRON TRANSFER FLAVOPROTEIN BETA-SUBUNIT"/>
    <property type="match status" value="1"/>
</dbReference>
<dbReference type="AlphaFoldDB" id="A0A975IMQ9"/>
<protein>
    <submittedName>
        <fullName evidence="8">Electron transfer flavoprotein subunit beta/FixA family protein</fullName>
    </submittedName>
</protein>
<dbReference type="InterPro" id="IPR014730">
    <property type="entry name" value="ETF_a/b_N"/>
</dbReference>
<evidence type="ECO:0000259" key="7">
    <source>
        <dbReference type="SMART" id="SM00893"/>
    </source>
</evidence>
<dbReference type="SMART" id="SM00893">
    <property type="entry name" value="ETF"/>
    <property type="match status" value="1"/>
</dbReference>
<dbReference type="KEGG" id="aarc:G127AT_10685"/>
<dbReference type="EMBL" id="CP071696">
    <property type="protein sequence ID" value="QTX03787.1"/>
    <property type="molecule type" value="Genomic_DNA"/>
</dbReference>
<reference evidence="8" key="1">
    <citation type="submission" date="2021-03" db="EMBL/GenBank/DDBJ databases">
        <title>Agromyces archimandritus sp. nov., isolated from the cockroach Archimandrita tessellata.</title>
        <authorList>
            <person name="Guzman J."/>
            <person name="Ortuzar M."/>
            <person name="Poehlein A."/>
            <person name="Daniel R."/>
            <person name="Trujillo M."/>
            <person name="Vilcinskas A."/>
        </authorList>
    </citation>
    <scope>NUCLEOTIDE SEQUENCE</scope>
    <source>
        <strain evidence="8">G127AT</strain>
    </source>
</reference>
<evidence type="ECO:0000313" key="9">
    <source>
        <dbReference type="Proteomes" id="UP000671914"/>
    </source>
</evidence>